<sequence length="56" mass="6475">MQMHYCSGKVNPCCSESPASLIGFMEIRKVDVLWNDRPRIPKPHNRPLLESIHVRS</sequence>
<dbReference type="EMBL" id="GGEC01067143">
    <property type="protein sequence ID" value="MBX47627.1"/>
    <property type="molecule type" value="Transcribed_RNA"/>
</dbReference>
<name>A0A2P2NYN3_RHIMU</name>
<protein>
    <submittedName>
        <fullName evidence="1">Uncharacterized protein</fullName>
    </submittedName>
</protein>
<reference evidence="1" key="1">
    <citation type="submission" date="2018-02" db="EMBL/GenBank/DDBJ databases">
        <title>Rhizophora mucronata_Transcriptome.</title>
        <authorList>
            <person name="Meera S.P."/>
            <person name="Sreeshan A."/>
            <person name="Augustine A."/>
        </authorList>
    </citation>
    <scope>NUCLEOTIDE SEQUENCE</scope>
    <source>
        <tissue evidence="1">Leaf</tissue>
    </source>
</reference>
<accession>A0A2P2NYN3</accession>
<dbReference type="AlphaFoldDB" id="A0A2P2NYN3"/>
<evidence type="ECO:0000313" key="1">
    <source>
        <dbReference type="EMBL" id="MBX47627.1"/>
    </source>
</evidence>
<proteinExistence type="predicted"/>
<organism evidence="1">
    <name type="scientific">Rhizophora mucronata</name>
    <name type="common">Asiatic mangrove</name>
    <dbReference type="NCBI Taxonomy" id="61149"/>
    <lineage>
        <taxon>Eukaryota</taxon>
        <taxon>Viridiplantae</taxon>
        <taxon>Streptophyta</taxon>
        <taxon>Embryophyta</taxon>
        <taxon>Tracheophyta</taxon>
        <taxon>Spermatophyta</taxon>
        <taxon>Magnoliopsida</taxon>
        <taxon>eudicotyledons</taxon>
        <taxon>Gunneridae</taxon>
        <taxon>Pentapetalae</taxon>
        <taxon>rosids</taxon>
        <taxon>fabids</taxon>
        <taxon>Malpighiales</taxon>
        <taxon>Rhizophoraceae</taxon>
        <taxon>Rhizophora</taxon>
    </lineage>
</organism>